<dbReference type="PANTHER" id="PTHR37984:SF5">
    <property type="entry name" value="PROTEIN NYNRIN-LIKE"/>
    <property type="match status" value="1"/>
</dbReference>
<dbReference type="Proteomes" id="UP001283361">
    <property type="component" value="Unassembled WGS sequence"/>
</dbReference>
<sequence length="75" mass="8494">MLHEKPWSRVHIDHAVNFIGHNWLVLIDAYSKYPIIHQTTSTSSKATIQLLEEDFAHFGFPHTIVSDNATSFSSG</sequence>
<proteinExistence type="predicted"/>
<organism evidence="2 3">
    <name type="scientific">Elysia crispata</name>
    <name type="common">lettuce slug</name>
    <dbReference type="NCBI Taxonomy" id="231223"/>
    <lineage>
        <taxon>Eukaryota</taxon>
        <taxon>Metazoa</taxon>
        <taxon>Spiralia</taxon>
        <taxon>Lophotrochozoa</taxon>
        <taxon>Mollusca</taxon>
        <taxon>Gastropoda</taxon>
        <taxon>Heterobranchia</taxon>
        <taxon>Euthyneura</taxon>
        <taxon>Panpulmonata</taxon>
        <taxon>Sacoglossa</taxon>
        <taxon>Placobranchoidea</taxon>
        <taxon>Plakobranchidae</taxon>
        <taxon>Elysia</taxon>
    </lineage>
</organism>
<comment type="caution">
    <text evidence="2">The sequence shown here is derived from an EMBL/GenBank/DDBJ whole genome shotgun (WGS) entry which is preliminary data.</text>
</comment>
<evidence type="ECO:0000313" key="3">
    <source>
        <dbReference type="Proteomes" id="UP001283361"/>
    </source>
</evidence>
<accession>A0AAE1CW68</accession>
<dbReference type="PANTHER" id="PTHR37984">
    <property type="entry name" value="PROTEIN CBG26694"/>
    <property type="match status" value="1"/>
</dbReference>
<evidence type="ECO:0000313" key="2">
    <source>
        <dbReference type="EMBL" id="KAK3739344.1"/>
    </source>
</evidence>
<dbReference type="SUPFAM" id="SSF53098">
    <property type="entry name" value="Ribonuclease H-like"/>
    <property type="match status" value="1"/>
</dbReference>
<gene>
    <name evidence="2" type="ORF">RRG08_041665</name>
</gene>
<dbReference type="InterPro" id="IPR050951">
    <property type="entry name" value="Retrovirus_Pol_polyprotein"/>
</dbReference>
<name>A0AAE1CW68_9GAST</name>
<dbReference type="AlphaFoldDB" id="A0AAE1CW68"/>
<dbReference type="InterPro" id="IPR001584">
    <property type="entry name" value="Integrase_cat-core"/>
</dbReference>
<dbReference type="Gene3D" id="3.30.420.10">
    <property type="entry name" value="Ribonuclease H-like superfamily/Ribonuclease H"/>
    <property type="match status" value="1"/>
</dbReference>
<dbReference type="InterPro" id="IPR036397">
    <property type="entry name" value="RNaseH_sf"/>
</dbReference>
<keyword evidence="3" id="KW-1185">Reference proteome</keyword>
<reference evidence="2" key="1">
    <citation type="journal article" date="2023" name="G3 (Bethesda)">
        <title>A reference genome for the long-term kleptoplast-retaining sea slug Elysia crispata morphotype clarki.</title>
        <authorList>
            <person name="Eastman K.E."/>
            <person name="Pendleton A.L."/>
            <person name="Shaikh M.A."/>
            <person name="Suttiyut T."/>
            <person name="Ogas R."/>
            <person name="Tomko P."/>
            <person name="Gavelis G."/>
            <person name="Widhalm J.R."/>
            <person name="Wisecaver J.H."/>
        </authorList>
    </citation>
    <scope>NUCLEOTIDE SEQUENCE</scope>
    <source>
        <strain evidence="2">ECLA1</strain>
    </source>
</reference>
<dbReference type="InterPro" id="IPR012337">
    <property type="entry name" value="RNaseH-like_sf"/>
</dbReference>
<dbReference type="GO" id="GO:0015074">
    <property type="term" value="P:DNA integration"/>
    <property type="evidence" value="ECO:0007669"/>
    <property type="project" value="InterPro"/>
</dbReference>
<dbReference type="GO" id="GO:0003676">
    <property type="term" value="F:nucleic acid binding"/>
    <property type="evidence" value="ECO:0007669"/>
    <property type="project" value="InterPro"/>
</dbReference>
<protein>
    <recommendedName>
        <fullName evidence="1">Integrase catalytic domain-containing protein</fullName>
    </recommendedName>
</protein>
<feature type="domain" description="Integrase catalytic" evidence="1">
    <location>
        <begin position="2"/>
        <end position="75"/>
    </location>
</feature>
<evidence type="ECO:0000259" key="1">
    <source>
        <dbReference type="PROSITE" id="PS50994"/>
    </source>
</evidence>
<dbReference type="PROSITE" id="PS50994">
    <property type="entry name" value="INTEGRASE"/>
    <property type="match status" value="1"/>
</dbReference>
<dbReference type="EMBL" id="JAWDGP010006539">
    <property type="protein sequence ID" value="KAK3739344.1"/>
    <property type="molecule type" value="Genomic_DNA"/>
</dbReference>